<feature type="region of interest" description="Disordered" evidence="1">
    <location>
        <begin position="981"/>
        <end position="1010"/>
    </location>
</feature>
<evidence type="ECO:0000256" key="1">
    <source>
        <dbReference type="SAM" id="MobiDB-lite"/>
    </source>
</evidence>
<dbReference type="AlphaFoldDB" id="A0A813R575"/>
<feature type="compositionally biased region" description="Low complexity" evidence="1">
    <location>
        <begin position="637"/>
        <end position="650"/>
    </location>
</feature>
<name>A0A813R575_ADIRI</name>
<gene>
    <name evidence="2" type="ORF">XAT740_LOCUS1678</name>
</gene>
<feature type="compositionally biased region" description="Polar residues" evidence="1">
    <location>
        <begin position="850"/>
        <end position="866"/>
    </location>
</feature>
<evidence type="ECO:0000313" key="3">
    <source>
        <dbReference type="Proteomes" id="UP000663828"/>
    </source>
</evidence>
<reference evidence="2" key="1">
    <citation type="submission" date="2021-02" db="EMBL/GenBank/DDBJ databases">
        <authorList>
            <person name="Nowell W R."/>
        </authorList>
    </citation>
    <scope>NUCLEOTIDE SEQUENCE</scope>
</reference>
<keyword evidence="3" id="KW-1185">Reference proteome</keyword>
<dbReference type="EMBL" id="CAJNOR010000053">
    <property type="protein sequence ID" value="CAF0775402.1"/>
    <property type="molecule type" value="Genomic_DNA"/>
</dbReference>
<feature type="compositionally biased region" description="Basic and acidic residues" evidence="1">
    <location>
        <begin position="785"/>
        <end position="795"/>
    </location>
</feature>
<feature type="compositionally biased region" description="Low complexity" evidence="1">
    <location>
        <begin position="800"/>
        <end position="815"/>
    </location>
</feature>
<feature type="region of interest" description="Disordered" evidence="1">
    <location>
        <begin position="785"/>
        <end position="866"/>
    </location>
</feature>
<feature type="compositionally biased region" description="Low complexity" evidence="1">
    <location>
        <begin position="822"/>
        <end position="836"/>
    </location>
</feature>
<protein>
    <submittedName>
        <fullName evidence="2">Uncharacterized protein</fullName>
    </submittedName>
</protein>
<feature type="region of interest" description="Disordered" evidence="1">
    <location>
        <begin position="619"/>
        <end position="657"/>
    </location>
</feature>
<accession>A0A813R575</accession>
<feature type="compositionally biased region" description="Basic and acidic residues" evidence="1">
    <location>
        <begin position="837"/>
        <end position="849"/>
    </location>
</feature>
<proteinExistence type="predicted"/>
<sequence length="1033" mass="118412">MVDPEGKKPFVIPKTHTSNQDVLLSEKSDSRNVKELFHEIKSCALEAHFDFRENECQSCDMIRNPKLQKLFNERKIRMKKSQDQIERYAFHLVLTRDTAMKIATDGVSCGELTFSIDKYLGNPKDGIHLSRRPDILLASSNSQNLRKFGLLICKILLGKGYPTVPATANKDLSAQLHHDHHFCKIQTLNKEQRNINDLLASSLVFCYEHNDMEPMTRPSQVLPLAILWYDLTEKFSCELIPVPKQPQQRHIKPLQQVNSYRMKRTVELISKSVVPLKTDIQNEPSVTSSIIKTNETTPTKYSDESMIPCSSLYTSFSTTRTTTTPVEIVPLSPLEKSTASKQRLAEQIIPLTSANPSIDPRLKTLKQTHDVFYLKNTAVKRALQQQKRLNNYCDTRNELLTKRTSYALIPYVVQPMCINEYERQRENSLTKDDFSLHVSVVDCFQLGLKRSDAQSHIDLEDTTNQLAYEQIQMSNRLIEHEKCLNSQERRLNLREQRQRKFQDYLNERKKYELPNSRICINNGRKLLKERQVISSSNTHLSSDLLDFLCNEYRQETRPQVKRILAELSGILMEKYGLDDPKPKQTASDQQVLAANTQTSGDVVDNDNDISLTQALNDHDERFPSEKPIPIESLGNQANISSSSADINESSTQENSQTELFPTEVNLPIKDPSVRQIEATANDIPPMIDSNSTFDQSREEFVNLLTKEASLSKSPSPPYRHSMDDDMEIDTNNFQLSTRTVTLVSNNNEDKLFIETTNANEDEDQQQPTVKRIKVDLVQIPNEDVKPRRVITHDNYETNLSLSRSRSKSNSSRGSSIQESRTNSPSSIINRNSSNRNDYQRRNRSYDRSYHYNQRKCNPTTMSSGHQRFNYNHQSVAEHPRFASSVDKIPSLLDINEHDLMRIASNPSVTNFNQNLAPSYYNTPPPNQLFYQDNVVPQPPPPPPPLMSTVPFFPNAYEQSDTIERLQTLLQCRETMIQQNSPFSSSTFVNNSQPERNLPQWSSSQFSSNTTLQNNQTFPHTDAEHLLALIKRFS</sequence>
<comment type="caution">
    <text evidence="2">The sequence shown here is derived from an EMBL/GenBank/DDBJ whole genome shotgun (WGS) entry which is preliminary data.</text>
</comment>
<organism evidence="2 3">
    <name type="scientific">Adineta ricciae</name>
    <name type="common">Rotifer</name>
    <dbReference type="NCBI Taxonomy" id="249248"/>
    <lineage>
        <taxon>Eukaryota</taxon>
        <taxon>Metazoa</taxon>
        <taxon>Spiralia</taxon>
        <taxon>Gnathifera</taxon>
        <taxon>Rotifera</taxon>
        <taxon>Eurotatoria</taxon>
        <taxon>Bdelloidea</taxon>
        <taxon>Adinetida</taxon>
        <taxon>Adinetidae</taxon>
        <taxon>Adineta</taxon>
    </lineage>
</organism>
<dbReference type="Proteomes" id="UP000663828">
    <property type="component" value="Unassembled WGS sequence"/>
</dbReference>
<evidence type="ECO:0000313" key="2">
    <source>
        <dbReference type="EMBL" id="CAF0775402.1"/>
    </source>
</evidence>